<evidence type="ECO:0000313" key="4">
    <source>
        <dbReference type="Proteomes" id="UP001165068"/>
    </source>
</evidence>
<reference evidence="3" key="1">
    <citation type="submission" date="2022-08" db="EMBL/GenBank/DDBJ databases">
        <title>Draft genome sequence of Microbacterium arabinogalactanolyticum JCM 9171.</title>
        <authorList>
            <person name="Fujita K."/>
            <person name="Ishiwata A."/>
            <person name="Fushinobu S."/>
        </authorList>
    </citation>
    <scope>NUCLEOTIDE SEQUENCE</scope>
    <source>
        <strain evidence="3">JCM 9171</strain>
    </source>
</reference>
<feature type="transmembrane region" description="Helical" evidence="2">
    <location>
        <begin position="167"/>
        <end position="192"/>
    </location>
</feature>
<dbReference type="Proteomes" id="UP001165068">
    <property type="component" value="Unassembled WGS sequence"/>
</dbReference>
<accession>A0ABQ5ND83</accession>
<keyword evidence="2" id="KW-1133">Transmembrane helix</keyword>
<evidence type="ECO:0000256" key="1">
    <source>
        <dbReference type="SAM" id="MobiDB-lite"/>
    </source>
</evidence>
<organism evidence="3 4">
    <name type="scientific">Microbacterium arabinogalactanolyticum</name>
    <dbReference type="NCBI Taxonomy" id="69365"/>
    <lineage>
        <taxon>Bacteria</taxon>
        <taxon>Bacillati</taxon>
        <taxon>Actinomycetota</taxon>
        <taxon>Actinomycetes</taxon>
        <taxon>Micrococcales</taxon>
        <taxon>Microbacteriaceae</taxon>
        <taxon>Microbacterium</taxon>
    </lineage>
</organism>
<gene>
    <name evidence="3" type="ORF">MIAR_02240</name>
</gene>
<protein>
    <submittedName>
        <fullName evidence="3">Uncharacterized protein</fullName>
    </submittedName>
</protein>
<dbReference type="EMBL" id="BRZC01000002">
    <property type="protein sequence ID" value="GLC83636.1"/>
    <property type="molecule type" value="Genomic_DNA"/>
</dbReference>
<feature type="transmembrane region" description="Helical" evidence="2">
    <location>
        <begin position="133"/>
        <end position="155"/>
    </location>
</feature>
<feature type="region of interest" description="Disordered" evidence="1">
    <location>
        <begin position="1"/>
        <end position="48"/>
    </location>
</feature>
<evidence type="ECO:0000313" key="3">
    <source>
        <dbReference type="EMBL" id="GLC83636.1"/>
    </source>
</evidence>
<keyword evidence="4" id="KW-1185">Reference proteome</keyword>
<name>A0ABQ5ND83_9MICO</name>
<feature type="transmembrane region" description="Helical" evidence="2">
    <location>
        <begin position="102"/>
        <end position="121"/>
    </location>
</feature>
<comment type="caution">
    <text evidence="3">The sequence shown here is derived from an EMBL/GenBank/DDBJ whole genome shotgun (WGS) entry which is preliminary data.</text>
</comment>
<keyword evidence="2" id="KW-0812">Transmembrane</keyword>
<evidence type="ECO:0000256" key="2">
    <source>
        <dbReference type="SAM" id="Phobius"/>
    </source>
</evidence>
<proteinExistence type="predicted"/>
<sequence length="453" mass="47980">MSTEHIGTGPEGVAGGSLSDSDGEQQWRTDAPTADRDATADEAASEDDDAVYYEEQVEPEYGILGFTLRELIIVGAWVVVFVVSFFPVFGGGGSVWTRGIDWILTIGLPTVAVFLIALRRFSPEGIRRVGSLGIDQFASVASSVAAVAWAQLLWLQSAASVDSGAFLVGWVPIVAQLATLALVAATVAAPLIPRLRDDFEGRMETLAHRNANPVRPVITRPRPAAVVASGTDAAEPAEPIIETDLVIEDDADATRVIEVLPPAAPSVTAEPAVVHEDSDEVFPPAAAGAEPAPVAYAEPAPVPPVDPEAREHDTAYTDPIGALHEIFAANEPAEDTTADDAADDRSAAGDLAENTTAVLPVAGAFADEPVAETEAPLRRTRNEQAKAADHETQPFWILAQSERDVLDEHGHPLFRIGPAAWTLVIEDRGGAYVVRHDDGRIGYLHDLADITKG</sequence>
<keyword evidence="2" id="KW-0472">Membrane</keyword>
<feature type="transmembrane region" description="Helical" evidence="2">
    <location>
        <begin position="71"/>
        <end position="90"/>
    </location>
</feature>
<dbReference type="RefSeq" id="WP_285630139.1">
    <property type="nucleotide sequence ID" value="NZ_BAAAUK010000001.1"/>
</dbReference>